<dbReference type="Gene3D" id="1.20.1070.10">
    <property type="entry name" value="Rhodopsin 7-helix transmembrane proteins"/>
    <property type="match status" value="1"/>
</dbReference>
<dbReference type="GO" id="GO:0032870">
    <property type="term" value="P:cellular response to hormone stimulus"/>
    <property type="evidence" value="ECO:0007669"/>
    <property type="project" value="TreeGrafter"/>
</dbReference>
<dbReference type="SUPFAM" id="SSF81321">
    <property type="entry name" value="Family A G protein-coupled receptor-like"/>
    <property type="match status" value="1"/>
</dbReference>
<evidence type="ECO:0000256" key="5">
    <source>
        <dbReference type="SAM" id="Phobius"/>
    </source>
</evidence>
<dbReference type="CDD" id="cd00637">
    <property type="entry name" value="7tm_classA_rhodopsin-like"/>
    <property type="match status" value="1"/>
</dbReference>
<name>A0A0B7A432_9EUPU</name>
<protein>
    <recommendedName>
        <fullName evidence="7">G-protein coupled receptors family 1 profile domain-containing protein</fullName>
    </recommendedName>
</protein>
<organism evidence="6">
    <name type="scientific">Arion vulgaris</name>
    <dbReference type="NCBI Taxonomy" id="1028688"/>
    <lineage>
        <taxon>Eukaryota</taxon>
        <taxon>Metazoa</taxon>
        <taxon>Spiralia</taxon>
        <taxon>Lophotrochozoa</taxon>
        <taxon>Mollusca</taxon>
        <taxon>Gastropoda</taxon>
        <taxon>Heterobranchia</taxon>
        <taxon>Euthyneura</taxon>
        <taxon>Panpulmonata</taxon>
        <taxon>Eupulmonata</taxon>
        <taxon>Stylommatophora</taxon>
        <taxon>Helicina</taxon>
        <taxon>Arionoidea</taxon>
        <taxon>Arionidae</taxon>
        <taxon>Arion</taxon>
    </lineage>
</organism>
<keyword evidence="5" id="KW-0472">Membrane</keyword>
<evidence type="ECO:0000256" key="2">
    <source>
        <dbReference type="ARBA" id="ARBA00022475"/>
    </source>
</evidence>
<dbReference type="PANTHER" id="PTHR24241">
    <property type="entry name" value="NEUROPEPTIDE RECEPTOR-RELATED G-PROTEIN COUPLED RECEPTOR"/>
    <property type="match status" value="1"/>
</dbReference>
<evidence type="ECO:0008006" key="7">
    <source>
        <dbReference type="Google" id="ProtNLM"/>
    </source>
</evidence>
<keyword evidence="3" id="KW-0675">Receptor</keyword>
<feature type="transmembrane region" description="Helical" evidence="5">
    <location>
        <begin position="79"/>
        <end position="97"/>
    </location>
</feature>
<dbReference type="PANTHER" id="PTHR24241:SF76">
    <property type="entry name" value="NEUROPEPTIDE SIFAMIDE RECEPTOR"/>
    <property type="match status" value="1"/>
</dbReference>
<sequence>DFQPSPESTDFQPSSNSNNLSKRPSLVTSNRIRKSELRTVLFQDNLSTQNQTGLTVTQTGFTDNPAIFKHGRRFKSKTTMIAFLVTLVFIISFLPHLCLQVTKLLNKGFDYHLHGSELVAYNIFLRSYFINSVSNPIIYGVLNIHFSKEVRVLMGRLCRKS</sequence>
<dbReference type="EMBL" id="HACG01028678">
    <property type="protein sequence ID" value="CEK75543.1"/>
    <property type="molecule type" value="Transcribed_RNA"/>
</dbReference>
<evidence type="ECO:0000313" key="6">
    <source>
        <dbReference type="EMBL" id="CEK75543.1"/>
    </source>
</evidence>
<evidence type="ECO:0000256" key="1">
    <source>
        <dbReference type="ARBA" id="ARBA00004651"/>
    </source>
</evidence>
<dbReference type="GO" id="GO:0005886">
    <property type="term" value="C:plasma membrane"/>
    <property type="evidence" value="ECO:0007669"/>
    <property type="project" value="UniProtKB-SubCell"/>
</dbReference>
<feature type="region of interest" description="Disordered" evidence="4">
    <location>
        <begin position="1"/>
        <end position="26"/>
    </location>
</feature>
<keyword evidence="5" id="KW-0812">Transmembrane</keyword>
<gene>
    <name evidence="6" type="primary">ORF95977</name>
</gene>
<keyword evidence="5" id="KW-1133">Transmembrane helix</keyword>
<evidence type="ECO:0000256" key="4">
    <source>
        <dbReference type="SAM" id="MobiDB-lite"/>
    </source>
</evidence>
<keyword evidence="2" id="KW-1003">Cell membrane</keyword>
<evidence type="ECO:0000256" key="3">
    <source>
        <dbReference type="ARBA" id="ARBA00023170"/>
    </source>
</evidence>
<reference evidence="6" key="1">
    <citation type="submission" date="2014-12" db="EMBL/GenBank/DDBJ databases">
        <title>Insight into the proteome of Arion vulgaris.</title>
        <authorList>
            <person name="Aradska J."/>
            <person name="Bulat T."/>
            <person name="Smidak R."/>
            <person name="Sarate P."/>
            <person name="Gangsoo J."/>
            <person name="Sialana F."/>
            <person name="Bilban M."/>
            <person name="Lubec G."/>
        </authorList>
    </citation>
    <scope>NUCLEOTIDE SEQUENCE</scope>
    <source>
        <tissue evidence="6">Skin</tissue>
    </source>
</reference>
<feature type="non-terminal residue" evidence="6">
    <location>
        <position position="1"/>
    </location>
</feature>
<dbReference type="GO" id="GO:0042277">
    <property type="term" value="F:peptide binding"/>
    <property type="evidence" value="ECO:0007669"/>
    <property type="project" value="TreeGrafter"/>
</dbReference>
<accession>A0A0B7A432</accession>
<dbReference type="GO" id="GO:0004930">
    <property type="term" value="F:G protein-coupled receptor activity"/>
    <property type="evidence" value="ECO:0007669"/>
    <property type="project" value="TreeGrafter"/>
</dbReference>
<dbReference type="AlphaFoldDB" id="A0A0B7A432"/>
<comment type="subcellular location">
    <subcellularLocation>
        <location evidence="1">Cell membrane</location>
        <topology evidence="1">Multi-pass membrane protein</topology>
    </subcellularLocation>
</comment>
<proteinExistence type="predicted"/>